<evidence type="ECO:0000313" key="1">
    <source>
        <dbReference type="EMBL" id="MBP2179483.1"/>
    </source>
</evidence>
<keyword evidence="2" id="KW-1185">Reference proteome</keyword>
<reference evidence="1 2" key="1">
    <citation type="submission" date="2021-03" db="EMBL/GenBank/DDBJ databases">
        <title>Sequencing the genomes of 1000 actinobacteria strains.</title>
        <authorList>
            <person name="Klenk H.-P."/>
        </authorList>
    </citation>
    <scope>NUCLEOTIDE SEQUENCE [LARGE SCALE GENOMIC DNA]</scope>
    <source>
        <strain evidence="1 2">DSM 45510</strain>
    </source>
</reference>
<name>A0ABS4PKV7_9PSEU</name>
<dbReference type="Proteomes" id="UP000741013">
    <property type="component" value="Unassembled WGS sequence"/>
</dbReference>
<evidence type="ECO:0008006" key="3">
    <source>
        <dbReference type="Google" id="ProtNLM"/>
    </source>
</evidence>
<organism evidence="1 2">
    <name type="scientific">Amycolatopsis magusensis</name>
    <dbReference type="NCBI Taxonomy" id="882444"/>
    <lineage>
        <taxon>Bacteria</taxon>
        <taxon>Bacillati</taxon>
        <taxon>Actinomycetota</taxon>
        <taxon>Actinomycetes</taxon>
        <taxon>Pseudonocardiales</taxon>
        <taxon>Pseudonocardiaceae</taxon>
        <taxon>Amycolatopsis</taxon>
    </lineage>
</organism>
<comment type="caution">
    <text evidence="1">The sequence shown here is derived from an EMBL/GenBank/DDBJ whole genome shotgun (WGS) entry which is preliminary data.</text>
</comment>
<dbReference type="EMBL" id="JAGGMS010000001">
    <property type="protein sequence ID" value="MBP2179483.1"/>
    <property type="molecule type" value="Genomic_DNA"/>
</dbReference>
<accession>A0ABS4PKV7</accession>
<proteinExistence type="predicted"/>
<evidence type="ECO:0000313" key="2">
    <source>
        <dbReference type="Proteomes" id="UP000741013"/>
    </source>
</evidence>
<protein>
    <recommendedName>
        <fullName evidence="3">Excreted virulence factor EspC, type VII ESX diderm</fullName>
    </recommendedName>
</protein>
<dbReference type="RefSeq" id="WP_209663194.1">
    <property type="nucleotide sequence ID" value="NZ_JAGGMS010000001.1"/>
</dbReference>
<gene>
    <name evidence="1" type="ORF">JOM49_001009</name>
</gene>
<sequence>MIPAEGSFSSLKPLAASMNADAIASTKAETQKLVDAAKSGGFKIDEGAVHGMIDSITKMRDRLKAQMVFNDALKQVPQLGSHDYGHTVAAHDQKGADNEAGSANVVLQQFDQVLVQATEALQRAAGIYDETESTAQSDVATYNA</sequence>